<dbReference type="GO" id="GO:0042781">
    <property type="term" value="F:3'-tRNA processing endoribonuclease activity"/>
    <property type="evidence" value="ECO:0007669"/>
    <property type="project" value="TreeGrafter"/>
</dbReference>
<dbReference type="Proteomes" id="UP000578252">
    <property type="component" value="Unassembled WGS sequence"/>
</dbReference>
<protein>
    <recommendedName>
        <fullName evidence="7 8">Ribonuclease P protein component</fullName>
        <shortName evidence="7">RNase P protein</shortName>
        <shortName evidence="7">RNaseP protein</shortName>
        <ecNumber evidence="7 8">3.1.26.5</ecNumber>
    </recommendedName>
    <alternativeName>
        <fullName evidence="7">Protein C5</fullName>
    </alternativeName>
</protein>
<proteinExistence type="inferred from homology"/>
<comment type="function">
    <text evidence="1 7">RNaseP catalyzes the removal of the 5'-leader sequence from pre-tRNA to produce the mature 5'-terminus. It can also cleave other RNA substrates such as 4.5S RNA. The protein component plays an auxiliary but essential role in vivo by binding to the 5'-leader sequence and broadening the substrate specificity of the ribozyme.</text>
</comment>
<dbReference type="Pfam" id="PF00825">
    <property type="entry name" value="Ribonuclease_P"/>
    <property type="match status" value="1"/>
</dbReference>
<comment type="similarity">
    <text evidence="7">Belongs to the RnpA family.</text>
</comment>
<evidence type="ECO:0000256" key="3">
    <source>
        <dbReference type="ARBA" id="ARBA00022722"/>
    </source>
</evidence>
<dbReference type="PANTHER" id="PTHR33992:SF1">
    <property type="entry name" value="RIBONUCLEASE P PROTEIN COMPONENT"/>
    <property type="match status" value="1"/>
</dbReference>
<dbReference type="PROSITE" id="PS00648">
    <property type="entry name" value="RIBONUCLEASE_P"/>
    <property type="match status" value="1"/>
</dbReference>
<keyword evidence="5 7" id="KW-0378">Hydrolase</keyword>
<keyword evidence="3 7" id="KW-0540">Nuclease</keyword>
<dbReference type="Gene3D" id="3.30.230.10">
    <property type="match status" value="1"/>
</dbReference>
<dbReference type="InterPro" id="IPR020539">
    <property type="entry name" value="RNase_P_CS"/>
</dbReference>
<evidence type="ECO:0000313" key="9">
    <source>
        <dbReference type="EMBL" id="NMW64123.1"/>
    </source>
</evidence>
<comment type="subunit">
    <text evidence="7">Consists of a catalytic RNA component (M1 or rnpB) and a protein subunit.</text>
</comment>
<sequence length="117" mass="13622">MLAKVNRLVKATEYRLVMRRGQRRTQRHFIGFQYWQDSSYPARIGFVVPKKSVRLATRRNLVKRRLRGAVREHLGEFPPGSLTVFLARPAADKVAYSELDSQLESLIAGWQRPQQKN</sequence>
<comment type="catalytic activity">
    <reaction evidence="7">
        <text>Endonucleolytic cleavage of RNA, removing 5'-extranucleotides from tRNA precursor.</text>
        <dbReference type="EC" id="3.1.26.5"/>
    </reaction>
</comment>
<dbReference type="NCBIfam" id="TIGR00188">
    <property type="entry name" value="rnpA"/>
    <property type="match status" value="1"/>
</dbReference>
<dbReference type="GO" id="GO:0000049">
    <property type="term" value="F:tRNA binding"/>
    <property type="evidence" value="ECO:0007669"/>
    <property type="project" value="UniProtKB-UniRule"/>
</dbReference>
<evidence type="ECO:0000256" key="7">
    <source>
        <dbReference type="HAMAP-Rule" id="MF_00227"/>
    </source>
</evidence>
<gene>
    <name evidence="7 9" type="primary">rnpA</name>
    <name evidence="9" type="ORF">HHJ78_00855</name>
</gene>
<keyword evidence="6 7" id="KW-0694">RNA-binding</keyword>
<dbReference type="InterPro" id="IPR000100">
    <property type="entry name" value="RNase_P"/>
</dbReference>
<dbReference type="GO" id="GO:0030677">
    <property type="term" value="C:ribonuclease P complex"/>
    <property type="evidence" value="ECO:0007669"/>
    <property type="project" value="TreeGrafter"/>
</dbReference>
<dbReference type="InterPro" id="IPR020568">
    <property type="entry name" value="Ribosomal_Su5_D2-typ_SF"/>
</dbReference>
<name>A0A7Y0U0A4_9ACTO</name>
<evidence type="ECO:0000313" key="10">
    <source>
        <dbReference type="Proteomes" id="UP000578252"/>
    </source>
</evidence>
<accession>A0A7Y0U0A4</accession>
<keyword evidence="2 7" id="KW-0819">tRNA processing</keyword>
<evidence type="ECO:0000256" key="1">
    <source>
        <dbReference type="ARBA" id="ARBA00002663"/>
    </source>
</evidence>
<reference evidence="9 10" key="1">
    <citation type="submission" date="2020-04" db="EMBL/GenBank/DDBJ databases">
        <title>Antimicrobial susceptibility and clonality of vaginal-derived multi-drug resistant Mobiluncus isolates in China.</title>
        <authorList>
            <person name="Zhang X."/>
        </authorList>
    </citation>
    <scope>NUCLEOTIDE SEQUENCE [LARGE SCALE GENOMIC DNA]</scope>
    <source>
        <strain evidence="9 10">13</strain>
    </source>
</reference>
<dbReference type="PANTHER" id="PTHR33992">
    <property type="entry name" value="RIBONUCLEASE P PROTEIN COMPONENT"/>
    <property type="match status" value="1"/>
</dbReference>
<dbReference type="EMBL" id="JABCUR010000001">
    <property type="protein sequence ID" value="NMW64123.1"/>
    <property type="molecule type" value="Genomic_DNA"/>
</dbReference>
<evidence type="ECO:0000256" key="4">
    <source>
        <dbReference type="ARBA" id="ARBA00022759"/>
    </source>
</evidence>
<dbReference type="GO" id="GO:0004526">
    <property type="term" value="F:ribonuclease P activity"/>
    <property type="evidence" value="ECO:0007669"/>
    <property type="project" value="UniProtKB-UniRule"/>
</dbReference>
<evidence type="ECO:0000256" key="5">
    <source>
        <dbReference type="ARBA" id="ARBA00022801"/>
    </source>
</evidence>
<evidence type="ECO:0000256" key="8">
    <source>
        <dbReference type="NCBIfam" id="TIGR00188"/>
    </source>
</evidence>
<keyword evidence="4 7" id="KW-0255">Endonuclease</keyword>
<dbReference type="InterPro" id="IPR014721">
    <property type="entry name" value="Ribsml_uS5_D2-typ_fold_subgr"/>
</dbReference>
<evidence type="ECO:0000256" key="2">
    <source>
        <dbReference type="ARBA" id="ARBA00022694"/>
    </source>
</evidence>
<evidence type="ECO:0000256" key="6">
    <source>
        <dbReference type="ARBA" id="ARBA00022884"/>
    </source>
</evidence>
<dbReference type="EC" id="3.1.26.5" evidence="7 8"/>
<dbReference type="HAMAP" id="MF_00227">
    <property type="entry name" value="RNase_P"/>
    <property type="match status" value="1"/>
</dbReference>
<organism evidence="9 10">
    <name type="scientific">Mobiluncus mulieris</name>
    <dbReference type="NCBI Taxonomy" id="2052"/>
    <lineage>
        <taxon>Bacteria</taxon>
        <taxon>Bacillati</taxon>
        <taxon>Actinomycetota</taxon>
        <taxon>Actinomycetes</taxon>
        <taxon>Actinomycetales</taxon>
        <taxon>Actinomycetaceae</taxon>
        <taxon>Mobiluncus</taxon>
    </lineage>
</organism>
<dbReference type="SUPFAM" id="SSF54211">
    <property type="entry name" value="Ribosomal protein S5 domain 2-like"/>
    <property type="match status" value="1"/>
</dbReference>
<comment type="caution">
    <text evidence="9">The sequence shown here is derived from an EMBL/GenBank/DDBJ whole genome shotgun (WGS) entry which is preliminary data.</text>
</comment>
<dbReference type="GO" id="GO:0001682">
    <property type="term" value="P:tRNA 5'-leader removal"/>
    <property type="evidence" value="ECO:0007669"/>
    <property type="project" value="UniProtKB-UniRule"/>
</dbReference>
<dbReference type="AlphaFoldDB" id="A0A7Y0U0A4"/>